<protein>
    <recommendedName>
        <fullName evidence="4">Phosphate ABC transporter permease</fullName>
    </recommendedName>
</protein>
<feature type="transmembrane region" description="Helical" evidence="1">
    <location>
        <begin position="137"/>
        <end position="156"/>
    </location>
</feature>
<keyword evidence="1" id="KW-0812">Transmembrane</keyword>
<evidence type="ECO:0000313" key="3">
    <source>
        <dbReference type="Proteomes" id="UP000199215"/>
    </source>
</evidence>
<feature type="transmembrane region" description="Helical" evidence="1">
    <location>
        <begin position="46"/>
        <end position="70"/>
    </location>
</feature>
<dbReference type="Proteomes" id="UP000199215">
    <property type="component" value="Unassembled WGS sequence"/>
</dbReference>
<name>A0A1H6J0S5_9EURY</name>
<evidence type="ECO:0000313" key="2">
    <source>
        <dbReference type="EMBL" id="SEH55428.1"/>
    </source>
</evidence>
<sequence>MVDIAALEGIDVALVLVGLVLAFVGAAVSVYAVTLTGFLVGGGVGYILAPSLAGVLTLEGGLLSVGAVAIGGAVGAFLAYAGLSVAVLGIGAIVGAFLGRFAVGPFYVEGLLPLVGATLAGMAVGALLGFVLTRTTLVFSTGFIGAAFASRSLTIADFEAATDPIAIDPLLFDPTAPAFLAVLILGVLTQLGLFRFGYVTSIIGVLPGARRWTASDDGDGEHGG</sequence>
<feature type="transmembrane region" description="Helical" evidence="1">
    <location>
        <begin position="77"/>
        <end position="98"/>
    </location>
</feature>
<feature type="transmembrane region" description="Helical" evidence="1">
    <location>
        <begin position="176"/>
        <end position="194"/>
    </location>
</feature>
<feature type="transmembrane region" description="Helical" evidence="1">
    <location>
        <begin position="12"/>
        <end position="40"/>
    </location>
</feature>
<dbReference type="OrthoDB" id="331535at2157"/>
<dbReference type="RefSeq" id="WP_092817244.1">
    <property type="nucleotide sequence ID" value="NZ_FNWU01000006.1"/>
</dbReference>
<dbReference type="STRING" id="1267564.SAMN05192561_10683"/>
<organism evidence="2 3">
    <name type="scientific">Halopenitus malekzadehii</name>
    <dbReference type="NCBI Taxonomy" id="1267564"/>
    <lineage>
        <taxon>Archaea</taxon>
        <taxon>Methanobacteriati</taxon>
        <taxon>Methanobacteriota</taxon>
        <taxon>Stenosarchaea group</taxon>
        <taxon>Halobacteria</taxon>
        <taxon>Halobacteriales</taxon>
        <taxon>Haloferacaceae</taxon>
        <taxon>Halopenitus</taxon>
    </lineage>
</organism>
<keyword evidence="1" id="KW-1133">Transmembrane helix</keyword>
<dbReference type="AlphaFoldDB" id="A0A1H6J0S5"/>
<gene>
    <name evidence="2" type="ORF">SAMN05192561_10683</name>
</gene>
<evidence type="ECO:0000256" key="1">
    <source>
        <dbReference type="SAM" id="Phobius"/>
    </source>
</evidence>
<reference evidence="2 3" key="1">
    <citation type="submission" date="2016-10" db="EMBL/GenBank/DDBJ databases">
        <authorList>
            <person name="de Groot N.N."/>
        </authorList>
    </citation>
    <scope>NUCLEOTIDE SEQUENCE [LARGE SCALE GENOMIC DNA]</scope>
    <source>
        <strain evidence="2 3">IBRC-M10418</strain>
    </source>
</reference>
<keyword evidence="1" id="KW-0472">Membrane</keyword>
<feature type="transmembrane region" description="Helical" evidence="1">
    <location>
        <begin position="110"/>
        <end position="130"/>
    </location>
</feature>
<proteinExistence type="predicted"/>
<dbReference type="EMBL" id="FNWU01000006">
    <property type="protein sequence ID" value="SEH55428.1"/>
    <property type="molecule type" value="Genomic_DNA"/>
</dbReference>
<evidence type="ECO:0008006" key="4">
    <source>
        <dbReference type="Google" id="ProtNLM"/>
    </source>
</evidence>
<accession>A0A1H6J0S5</accession>
<keyword evidence="3" id="KW-1185">Reference proteome</keyword>